<evidence type="ECO:0000313" key="2">
    <source>
        <dbReference type="EMBL" id="MEU3710225.1"/>
    </source>
</evidence>
<dbReference type="RefSeq" id="WP_030289210.1">
    <property type="nucleotide sequence ID" value="NZ_JBEZVI010000005.1"/>
</dbReference>
<protein>
    <submittedName>
        <fullName evidence="2">Uncharacterized protein</fullName>
    </submittedName>
</protein>
<comment type="caution">
    <text evidence="2">The sequence shown here is derived from an EMBL/GenBank/DDBJ whole genome shotgun (WGS) entry which is preliminary data.</text>
</comment>
<evidence type="ECO:0000256" key="1">
    <source>
        <dbReference type="SAM" id="MobiDB-lite"/>
    </source>
</evidence>
<feature type="compositionally biased region" description="Pro residues" evidence="1">
    <location>
        <begin position="350"/>
        <end position="372"/>
    </location>
</feature>
<dbReference type="EMBL" id="JBEZVI010000005">
    <property type="protein sequence ID" value="MEU3710225.1"/>
    <property type="molecule type" value="Genomic_DNA"/>
</dbReference>
<feature type="compositionally biased region" description="Pro residues" evidence="1">
    <location>
        <begin position="381"/>
        <end position="391"/>
    </location>
</feature>
<proteinExistence type="predicted"/>
<name>A0ABV2YWV5_9ACTN</name>
<sequence length="508" mass="53239">MTVCVREGGAAPVRAPRTPLALAADGSYAARLVRQDGGGDGWFPERWTLSGPEPYAVPLPGDTPESPDSALLPLADGRVLIRRPVEDGFALALLYPTGPGTGELPLGTIEAPELTLLPPAPGGRSAHALTPGATSTSLWLLHGGPDGPEHLAELPGRCTGGVWLDRSGQLLAVDQELDGRTKTVAVDLTRGGETTLLLQITEESNDRLLLADPAGGLLLVRSDAPGEDRLGWGVLGSALPVRFPSCLRPPGATLTPFAVQPGQLLTPEQCAVAWRIEDADGERLGVWRPSAKGLRQLPAPDGWLSGAGRWSADGELLLPYVTDTVACGLARMAVPLEPSDGPWPRTADPAPDPLPDPAPVAVPLPAPAPVPALPAARAAEPGPPATVPVPPVGATVQTPEADRPRLPQAVRTMQGLRTTRPPLPVRNNLDAVRRWQERSRSTPVGAAFPPPRDGNSTPSPHPDGPLREPFGGPAHPSPYRPVPLQEAPLSAGEARWSVITRPVRIQRG</sequence>
<evidence type="ECO:0000313" key="3">
    <source>
        <dbReference type="Proteomes" id="UP001550853"/>
    </source>
</evidence>
<reference evidence="2 3" key="1">
    <citation type="submission" date="2024-06" db="EMBL/GenBank/DDBJ databases">
        <title>The Natural Products Discovery Center: Release of the First 8490 Sequenced Strains for Exploring Actinobacteria Biosynthetic Diversity.</title>
        <authorList>
            <person name="Kalkreuter E."/>
            <person name="Kautsar S.A."/>
            <person name="Yang D."/>
            <person name="Bader C.D."/>
            <person name="Teijaro C.N."/>
            <person name="Fluegel L."/>
            <person name="Davis C.M."/>
            <person name="Simpson J.R."/>
            <person name="Lauterbach L."/>
            <person name="Steele A.D."/>
            <person name="Gui C."/>
            <person name="Meng S."/>
            <person name="Li G."/>
            <person name="Viehrig K."/>
            <person name="Ye F."/>
            <person name="Su P."/>
            <person name="Kiefer A.F."/>
            <person name="Nichols A."/>
            <person name="Cepeda A.J."/>
            <person name="Yan W."/>
            <person name="Fan B."/>
            <person name="Jiang Y."/>
            <person name="Adhikari A."/>
            <person name="Zheng C.-J."/>
            <person name="Schuster L."/>
            <person name="Cowan T.M."/>
            <person name="Smanski M.J."/>
            <person name="Chevrette M.G."/>
            <person name="De Carvalho L.P.S."/>
            <person name="Shen B."/>
        </authorList>
    </citation>
    <scope>NUCLEOTIDE SEQUENCE [LARGE SCALE GENOMIC DNA]</scope>
    <source>
        <strain evidence="2 3">NPDC033039</strain>
    </source>
</reference>
<gene>
    <name evidence="2" type="ORF">AB0E61_08995</name>
</gene>
<keyword evidence="3" id="KW-1185">Reference proteome</keyword>
<accession>A0ABV2YWV5</accession>
<organism evidence="2 3">
    <name type="scientific">Streptomyces catenulae</name>
    <dbReference type="NCBI Taxonomy" id="66875"/>
    <lineage>
        <taxon>Bacteria</taxon>
        <taxon>Bacillati</taxon>
        <taxon>Actinomycetota</taxon>
        <taxon>Actinomycetes</taxon>
        <taxon>Kitasatosporales</taxon>
        <taxon>Streptomycetaceae</taxon>
        <taxon>Streptomyces</taxon>
    </lineage>
</organism>
<dbReference type="Proteomes" id="UP001550853">
    <property type="component" value="Unassembled WGS sequence"/>
</dbReference>
<dbReference type="SUPFAM" id="SSF82171">
    <property type="entry name" value="DPP6 N-terminal domain-like"/>
    <property type="match status" value="1"/>
</dbReference>
<feature type="region of interest" description="Disordered" evidence="1">
    <location>
        <begin position="338"/>
        <end position="495"/>
    </location>
</feature>
<feature type="compositionally biased region" description="Basic and acidic residues" evidence="1">
    <location>
        <begin position="431"/>
        <end position="440"/>
    </location>
</feature>